<dbReference type="GO" id="GO:0007034">
    <property type="term" value="P:vacuolar transport"/>
    <property type="evidence" value="ECO:0007669"/>
    <property type="project" value="InterPro"/>
</dbReference>
<dbReference type="RefSeq" id="XP_003954660.1">
    <property type="nucleotide sequence ID" value="XM_003954611.1"/>
</dbReference>
<dbReference type="STRING" id="1071382.H2AMC5"/>
<name>H2AMC5_KAZAF</name>
<sequence length="453" mass="51860">MRQNVWKLPESRLPSLYKDFRNLSDLNPDGYTANIDTWKEFLIKNYCEADEKTVTFHCGEALLQELRLEVLGVPKCVDLAIDELVEENYLISMDEFNKNSRSISNKVQRKSLVNLLRWLGLNSRFISRKNEDSSSYLIEKDFVVKTSIEKSFEAVYEQIRKGIISRASGVTDLVFTVAEFYDKSGISRSLRSTLDRDTMLSFLELHKKILKRDGNIVKLVDTSTENMLRVTSNEITENDKRIVDVKTAISKIEKKIGGLEDDLDKVILKMNKREFKGLSKEVQLEYVKTKILSQKYMTRLLSYMNNLMTVKNQLDMCLTNQLVIETLNNSNEAIKSINEYIGSAEKIEDLLGEIAEGFGHNEEISQLLESYNADQELNNEIEEELTLLEGQEKKYNEDRENEALKTSSTDEQTLEKLEKLTITDVEEAVSTIKSQSGDTEEENSEGKIAAPAS</sequence>
<organism evidence="2 3">
    <name type="scientific">Kazachstania africana (strain ATCC 22294 / BCRC 22015 / CBS 2517 / CECT 1963 / NBRC 1671 / NRRL Y-8276)</name>
    <name type="common">Yeast</name>
    <name type="synonym">Kluyveromyces africanus</name>
    <dbReference type="NCBI Taxonomy" id="1071382"/>
    <lineage>
        <taxon>Eukaryota</taxon>
        <taxon>Fungi</taxon>
        <taxon>Dikarya</taxon>
        <taxon>Ascomycota</taxon>
        <taxon>Saccharomycotina</taxon>
        <taxon>Saccharomycetes</taxon>
        <taxon>Saccharomycetales</taxon>
        <taxon>Saccharomycetaceae</taxon>
        <taxon>Kazachstania</taxon>
    </lineage>
</organism>
<feature type="region of interest" description="Disordered" evidence="1">
    <location>
        <begin position="430"/>
        <end position="453"/>
    </location>
</feature>
<evidence type="ECO:0008006" key="4">
    <source>
        <dbReference type="Google" id="ProtNLM"/>
    </source>
</evidence>
<evidence type="ECO:0000313" key="2">
    <source>
        <dbReference type="EMBL" id="CCF55525.1"/>
    </source>
</evidence>
<dbReference type="HOGENOM" id="CLU_021165_3_0_1"/>
<dbReference type="InParanoid" id="H2AMC5"/>
<proteinExistence type="predicted"/>
<dbReference type="FunCoup" id="H2AMC5">
    <property type="interactions" value="86"/>
</dbReference>
<dbReference type="GO" id="GO:0051292">
    <property type="term" value="P:nuclear pore complex assembly"/>
    <property type="evidence" value="ECO:0007669"/>
    <property type="project" value="EnsemblFungi"/>
</dbReference>
<dbReference type="GO" id="GO:0034727">
    <property type="term" value="P:piecemeal microautophagy of the nucleus"/>
    <property type="evidence" value="ECO:0007669"/>
    <property type="project" value="EnsemblFungi"/>
</dbReference>
<dbReference type="Gene3D" id="6.10.140.1230">
    <property type="match status" value="1"/>
</dbReference>
<dbReference type="Pfam" id="PF25880">
    <property type="entry name" value="WHD_CHMP7_1st"/>
    <property type="match status" value="1"/>
</dbReference>
<dbReference type="GO" id="GO:0005637">
    <property type="term" value="C:nuclear inner membrane"/>
    <property type="evidence" value="ECO:0007669"/>
    <property type="project" value="EnsemblFungi"/>
</dbReference>
<feature type="compositionally biased region" description="Basic and acidic residues" evidence="1">
    <location>
        <begin position="390"/>
        <end position="403"/>
    </location>
</feature>
<evidence type="ECO:0000256" key="1">
    <source>
        <dbReference type="SAM" id="MobiDB-lite"/>
    </source>
</evidence>
<feature type="region of interest" description="Disordered" evidence="1">
    <location>
        <begin position="390"/>
        <end position="413"/>
    </location>
</feature>
<protein>
    <recommendedName>
        <fullName evidence="4">Charged multivesicular body protein 7</fullName>
    </recommendedName>
</protein>
<dbReference type="Proteomes" id="UP000005220">
    <property type="component" value="Chromosome 1"/>
</dbReference>
<dbReference type="GeneID" id="13885979"/>
<dbReference type="GO" id="GO:0070300">
    <property type="term" value="F:phosphatidic acid binding"/>
    <property type="evidence" value="ECO:0007669"/>
    <property type="project" value="EnsemblFungi"/>
</dbReference>
<dbReference type="Pfam" id="PF03357">
    <property type="entry name" value="Snf7"/>
    <property type="match status" value="1"/>
</dbReference>
<dbReference type="AlphaFoldDB" id="H2AMC5"/>
<dbReference type="EMBL" id="HE650821">
    <property type="protein sequence ID" value="CCF55525.1"/>
    <property type="molecule type" value="Genomic_DNA"/>
</dbReference>
<dbReference type="InterPro" id="IPR005024">
    <property type="entry name" value="Snf7_fam"/>
</dbReference>
<dbReference type="eggNOG" id="KOG2911">
    <property type="taxonomic scope" value="Eukaryota"/>
</dbReference>
<reference evidence="2 3" key="1">
    <citation type="journal article" date="2011" name="Proc. Natl. Acad. Sci. U.S.A.">
        <title>Evolutionary erosion of yeast sex chromosomes by mating-type switching accidents.</title>
        <authorList>
            <person name="Gordon J.L."/>
            <person name="Armisen D."/>
            <person name="Proux-Wera E."/>
            <person name="Oheigeartaigh S.S."/>
            <person name="Byrne K.P."/>
            <person name="Wolfe K.H."/>
        </authorList>
    </citation>
    <scope>NUCLEOTIDE SEQUENCE [LARGE SCALE GENOMIC DNA]</scope>
    <source>
        <strain evidence="3">ATCC 22294 / BCRC 22015 / CBS 2517 / CECT 1963 / NBRC 1671 / NRRL Y-8276</strain>
    </source>
</reference>
<accession>H2AMC5</accession>
<dbReference type="GO" id="GO:0070550">
    <property type="term" value="P:rDNA chromatin condensation"/>
    <property type="evidence" value="ECO:0007669"/>
    <property type="project" value="EnsemblFungi"/>
</dbReference>
<dbReference type="OrthoDB" id="10250120at2759"/>
<gene>
    <name evidence="2" type="primary">KAFR0A00870</name>
    <name evidence="2" type="ORF">KAFR_0A00870</name>
</gene>
<keyword evidence="3" id="KW-1185">Reference proteome</keyword>
<evidence type="ECO:0000313" key="3">
    <source>
        <dbReference type="Proteomes" id="UP000005220"/>
    </source>
</evidence>
<dbReference type="KEGG" id="kaf:KAFR_0A00870"/>